<dbReference type="PROSITE" id="PS00373">
    <property type="entry name" value="GART"/>
    <property type="match status" value="1"/>
</dbReference>
<dbReference type="EC" id="2.1.2.2" evidence="6"/>
<dbReference type="EMBL" id="JARRAG010000002">
    <property type="protein sequence ID" value="MDG3007117.1"/>
    <property type="molecule type" value="Genomic_DNA"/>
</dbReference>
<dbReference type="NCBIfam" id="TIGR00639">
    <property type="entry name" value="PurN"/>
    <property type="match status" value="1"/>
</dbReference>
<dbReference type="Pfam" id="PF00551">
    <property type="entry name" value="Formyl_trans_N"/>
    <property type="match status" value="1"/>
</dbReference>
<keyword evidence="9" id="KW-1185">Reference proteome</keyword>
<dbReference type="CDD" id="cd08645">
    <property type="entry name" value="FMT_core_GART"/>
    <property type="match status" value="1"/>
</dbReference>
<comment type="pathway">
    <text evidence="1 6">Purine metabolism; IMP biosynthesis via de novo pathway; N(2)-formyl-N(1)-(5-phospho-D-ribosyl)glycinamide from N(1)-(5-phospho-D-ribosyl)glycinamide (10-formyl THF route): step 1/1.</text>
</comment>
<organism evidence="8 9">
    <name type="scientific">Paludisphaera mucosa</name>
    <dbReference type="NCBI Taxonomy" id="3030827"/>
    <lineage>
        <taxon>Bacteria</taxon>
        <taxon>Pseudomonadati</taxon>
        <taxon>Planctomycetota</taxon>
        <taxon>Planctomycetia</taxon>
        <taxon>Isosphaerales</taxon>
        <taxon>Isosphaeraceae</taxon>
        <taxon>Paludisphaera</taxon>
    </lineage>
</organism>
<proteinExistence type="inferred from homology"/>
<dbReference type="InterPro" id="IPR004607">
    <property type="entry name" value="GART"/>
</dbReference>
<dbReference type="GO" id="GO:0004644">
    <property type="term" value="F:phosphoribosylglycinamide formyltransferase activity"/>
    <property type="evidence" value="ECO:0007669"/>
    <property type="project" value="UniProtKB-EC"/>
</dbReference>
<dbReference type="PANTHER" id="PTHR43369">
    <property type="entry name" value="PHOSPHORIBOSYLGLYCINAMIDE FORMYLTRANSFERASE"/>
    <property type="match status" value="1"/>
</dbReference>
<gene>
    <name evidence="6 8" type="primary">purN</name>
    <name evidence="8" type="ORF">PZE19_25415</name>
</gene>
<comment type="caution">
    <text evidence="6">Lacks conserved residue(s) required for the propagation of feature annotation.</text>
</comment>
<dbReference type="Gene3D" id="3.40.50.170">
    <property type="entry name" value="Formyl transferase, N-terminal domain"/>
    <property type="match status" value="1"/>
</dbReference>
<comment type="catalytic activity">
    <reaction evidence="5 6">
        <text>N(1)-(5-phospho-beta-D-ribosyl)glycinamide + (6R)-10-formyltetrahydrofolate = N(2)-formyl-N(1)-(5-phospho-beta-D-ribosyl)glycinamide + (6S)-5,6,7,8-tetrahydrofolate + H(+)</text>
        <dbReference type="Rhea" id="RHEA:15053"/>
        <dbReference type="ChEBI" id="CHEBI:15378"/>
        <dbReference type="ChEBI" id="CHEBI:57453"/>
        <dbReference type="ChEBI" id="CHEBI:143788"/>
        <dbReference type="ChEBI" id="CHEBI:147286"/>
        <dbReference type="ChEBI" id="CHEBI:195366"/>
        <dbReference type="EC" id="2.1.2.2"/>
    </reaction>
</comment>
<name>A0ABT6FHR2_9BACT</name>
<comment type="function">
    <text evidence="6">Catalyzes the transfer of a formyl group from 10-formyltetrahydrofolate to 5-phospho-ribosyl-glycinamide (GAR), producing 5-phospho-ribosyl-N-formylglycinamide (FGAR) and tetrahydrofolate.</text>
</comment>
<evidence type="ECO:0000256" key="2">
    <source>
        <dbReference type="ARBA" id="ARBA00022679"/>
    </source>
</evidence>
<reference evidence="8 9" key="1">
    <citation type="submission" date="2023-03" db="EMBL/GenBank/DDBJ databases">
        <title>Paludisphaera mucosa sp. nov. a novel planctomycete from northern fen.</title>
        <authorList>
            <person name="Ivanova A."/>
        </authorList>
    </citation>
    <scope>NUCLEOTIDE SEQUENCE [LARGE SCALE GENOMIC DNA]</scope>
    <source>
        <strain evidence="8 9">Pla2</strain>
    </source>
</reference>
<dbReference type="PANTHER" id="PTHR43369:SF2">
    <property type="entry name" value="PHOSPHORIBOSYLGLYCINAMIDE FORMYLTRANSFERASE"/>
    <property type="match status" value="1"/>
</dbReference>
<dbReference type="HAMAP" id="MF_01930">
    <property type="entry name" value="PurN"/>
    <property type="match status" value="1"/>
</dbReference>
<accession>A0ABT6FHR2</accession>
<feature type="binding site" evidence="6">
    <location>
        <position position="119"/>
    </location>
    <ligand>
        <name>(6R)-10-formyltetrahydrofolate</name>
        <dbReference type="ChEBI" id="CHEBI:195366"/>
    </ligand>
</feature>
<evidence type="ECO:0000313" key="8">
    <source>
        <dbReference type="EMBL" id="MDG3007117.1"/>
    </source>
</evidence>
<dbReference type="Proteomes" id="UP001216907">
    <property type="component" value="Unassembled WGS sequence"/>
</dbReference>
<evidence type="ECO:0000256" key="1">
    <source>
        <dbReference type="ARBA" id="ARBA00005054"/>
    </source>
</evidence>
<evidence type="ECO:0000256" key="4">
    <source>
        <dbReference type="ARBA" id="ARBA00038440"/>
    </source>
</evidence>
<feature type="binding site" evidence="6">
    <location>
        <position position="74"/>
    </location>
    <ligand>
        <name>(6R)-10-formyltetrahydrofolate</name>
        <dbReference type="ChEBI" id="CHEBI:195366"/>
    </ligand>
</feature>
<dbReference type="RefSeq" id="WP_277863406.1">
    <property type="nucleotide sequence ID" value="NZ_JARRAG010000002.1"/>
</dbReference>
<comment type="similarity">
    <text evidence="4 6">Belongs to the GART family.</text>
</comment>
<protein>
    <recommendedName>
        <fullName evidence="6">Phosphoribosylglycinamide formyltransferase</fullName>
        <ecNumber evidence="6">2.1.2.2</ecNumber>
    </recommendedName>
    <alternativeName>
        <fullName evidence="6">5'-phosphoribosylglycinamide transformylase</fullName>
    </alternativeName>
    <alternativeName>
        <fullName evidence="6">GAR transformylase</fullName>
        <shortName evidence="6">GART</shortName>
    </alternativeName>
</protein>
<dbReference type="InterPro" id="IPR002376">
    <property type="entry name" value="Formyl_transf_N"/>
</dbReference>
<evidence type="ECO:0000259" key="7">
    <source>
        <dbReference type="Pfam" id="PF00551"/>
    </source>
</evidence>
<dbReference type="InterPro" id="IPR001555">
    <property type="entry name" value="GART_AS"/>
</dbReference>
<dbReference type="SUPFAM" id="SSF53328">
    <property type="entry name" value="Formyltransferase"/>
    <property type="match status" value="1"/>
</dbReference>
<evidence type="ECO:0000313" key="9">
    <source>
        <dbReference type="Proteomes" id="UP001216907"/>
    </source>
</evidence>
<feature type="site" description="Raises pKa of active site His" evidence="6">
    <location>
        <position position="162"/>
    </location>
</feature>
<evidence type="ECO:0000256" key="6">
    <source>
        <dbReference type="HAMAP-Rule" id="MF_01930"/>
    </source>
</evidence>
<evidence type="ECO:0000256" key="3">
    <source>
        <dbReference type="ARBA" id="ARBA00022755"/>
    </source>
</evidence>
<evidence type="ECO:0000256" key="5">
    <source>
        <dbReference type="ARBA" id="ARBA00047664"/>
    </source>
</evidence>
<keyword evidence="2 6" id="KW-0808">Transferase</keyword>
<comment type="caution">
    <text evidence="8">The sequence shown here is derived from an EMBL/GenBank/DDBJ whole genome shotgun (WGS) entry which is preliminary data.</text>
</comment>
<feature type="domain" description="Formyl transferase N-terminal" evidence="7">
    <location>
        <begin position="16"/>
        <end position="199"/>
    </location>
</feature>
<sequence length="222" mass="22885">MATPSGPPSRPISPIRLAVCVSGGGTTLQNLLDRIAAGSLDARVVQVVASRPGIAAIAKAEKAGLPVAVAASARQKIDVESYSASIFDPIRASGADLVLLAGFLALVKIPADFRGRVINIHPGLIPSFCGKGYYGGRVHQAALDYGVKVSGCTVHFASDQYDEGPIILQKTVPILEGDDAHALAARVFEAEKDALPEAVALFAAGRLSIDGRRVRIAPAGGA</sequence>
<dbReference type="InterPro" id="IPR036477">
    <property type="entry name" value="Formyl_transf_N_sf"/>
</dbReference>
<keyword evidence="3 6" id="KW-0658">Purine biosynthesis</keyword>
<feature type="active site" description="Proton donor" evidence="6">
    <location>
        <position position="121"/>
    </location>
</feature>